<dbReference type="SMART" id="SM00849">
    <property type="entry name" value="Lactamase_B"/>
    <property type="match status" value="1"/>
</dbReference>
<dbReference type="GO" id="GO:0010181">
    <property type="term" value="F:FMN binding"/>
    <property type="evidence" value="ECO:0007669"/>
    <property type="project" value="InterPro"/>
</dbReference>
<gene>
    <name evidence="3" type="ORF">HMPREF9726_02439</name>
</gene>
<dbReference type="InterPro" id="IPR029039">
    <property type="entry name" value="Flavoprotein-like_sf"/>
</dbReference>
<evidence type="ECO:0000259" key="2">
    <source>
        <dbReference type="PROSITE" id="PS50902"/>
    </source>
</evidence>
<name>A0A0E2E2I9_TREDN</name>
<dbReference type="EMBL" id="AGDV01000021">
    <property type="protein sequence ID" value="EMB30754.1"/>
    <property type="molecule type" value="Genomic_DNA"/>
</dbReference>
<organism evidence="3">
    <name type="scientific">Treponema denticola H-22</name>
    <dbReference type="NCBI Taxonomy" id="999432"/>
    <lineage>
        <taxon>Bacteria</taxon>
        <taxon>Pseudomonadati</taxon>
        <taxon>Spirochaetota</taxon>
        <taxon>Spirochaetia</taxon>
        <taxon>Spirochaetales</taxon>
        <taxon>Treponemataceae</taxon>
        <taxon>Treponema</taxon>
    </lineage>
</organism>
<dbReference type="Gene3D" id="3.40.50.360">
    <property type="match status" value="1"/>
</dbReference>
<protein>
    <recommendedName>
        <fullName evidence="2">Flavodoxin-like domain-containing protein</fullName>
    </recommendedName>
</protein>
<dbReference type="PANTHER" id="PTHR43717:SF1">
    <property type="entry name" value="ANAEROBIC NITRIC OXIDE REDUCTASE FLAVORUBREDOXIN"/>
    <property type="match status" value="1"/>
</dbReference>
<dbReference type="PROSITE" id="PS50902">
    <property type="entry name" value="FLAVODOXIN_LIKE"/>
    <property type="match status" value="1"/>
</dbReference>
<comment type="caution">
    <text evidence="3">The sequence shown here is derived from an EMBL/GenBank/DDBJ whole genome shotgun (WGS) entry which is preliminary data.</text>
</comment>
<accession>A0A0E2E2I9</accession>
<dbReference type="AlphaFoldDB" id="A0A0E2E2I9"/>
<dbReference type="Gene3D" id="3.60.15.10">
    <property type="entry name" value="Ribonuclease Z/Hydroxyacylglutathione hydrolase-like"/>
    <property type="match status" value="1"/>
</dbReference>
<feature type="domain" description="Flavodoxin-like" evidence="2">
    <location>
        <begin position="265"/>
        <end position="402"/>
    </location>
</feature>
<dbReference type="InterPro" id="IPR001279">
    <property type="entry name" value="Metallo-B-lactamas"/>
</dbReference>
<dbReference type="SUPFAM" id="SSF52218">
    <property type="entry name" value="Flavoproteins"/>
    <property type="match status" value="1"/>
</dbReference>
<dbReference type="GO" id="GO:0046872">
    <property type="term" value="F:metal ion binding"/>
    <property type="evidence" value="ECO:0007669"/>
    <property type="project" value="InterPro"/>
</dbReference>
<dbReference type="PANTHER" id="PTHR43717">
    <property type="entry name" value="ANAEROBIC NITRIC OXIDE REDUCTASE FLAVORUBREDOXIN"/>
    <property type="match status" value="1"/>
</dbReference>
<dbReference type="HOGENOM" id="CLU_017490_1_0_12"/>
<dbReference type="SUPFAM" id="SSF56281">
    <property type="entry name" value="Metallo-hydrolase/oxidoreductase"/>
    <property type="match status" value="1"/>
</dbReference>
<dbReference type="InterPro" id="IPR045761">
    <property type="entry name" value="ODP_dom"/>
</dbReference>
<dbReference type="GO" id="GO:0016491">
    <property type="term" value="F:oxidoreductase activity"/>
    <property type="evidence" value="ECO:0007669"/>
    <property type="project" value="InterPro"/>
</dbReference>
<dbReference type="GO" id="GO:0009055">
    <property type="term" value="F:electron transfer activity"/>
    <property type="evidence" value="ECO:0007669"/>
    <property type="project" value="InterPro"/>
</dbReference>
<dbReference type="PIRSF" id="PIRSF005243">
    <property type="entry name" value="ROO"/>
    <property type="match status" value="1"/>
</dbReference>
<reference evidence="3" key="1">
    <citation type="submission" date="2012-01" db="EMBL/GenBank/DDBJ databases">
        <title>The Genome Sequence of Treponema denticola H-22.</title>
        <authorList>
            <consortium name="The Broad Institute Genome Sequencing Platform"/>
            <person name="Earl A."/>
            <person name="Ward D."/>
            <person name="Feldgarden M."/>
            <person name="Gevers D."/>
            <person name="Blanton J.M."/>
            <person name="Fenno C.J."/>
            <person name="Baranova O.V."/>
            <person name="Mathney J."/>
            <person name="Dewhirst F.E."/>
            <person name="Izard J."/>
            <person name="Young S.K."/>
            <person name="Zeng Q."/>
            <person name="Gargeya S."/>
            <person name="Fitzgerald M."/>
            <person name="Haas B."/>
            <person name="Abouelleil A."/>
            <person name="Alvarado L."/>
            <person name="Arachchi H.M."/>
            <person name="Berlin A."/>
            <person name="Chapman S.B."/>
            <person name="Gearin G."/>
            <person name="Goldberg J."/>
            <person name="Griggs A."/>
            <person name="Gujja S."/>
            <person name="Hansen M."/>
            <person name="Heiman D."/>
            <person name="Howarth C."/>
            <person name="Larimer J."/>
            <person name="Lui A."/>
            <person name="MacDonald P.J.P."/>
            <person name="McCowen C."/>
            <person name="Montmayeur A."/>
            <person name="Murphy C."/>
            <person name="Neiman D."/>
            <person name="Pearson M."/>
            <person name="Priest M."/>
            <person name="Roberts A."/>
            <person name="Saif S."/>
            <person name="Shea T."/>
            <person name="Sisk P."/>
            <person name="Stolte C."/>
            <person name="Sykes S."/>
            <person name="Wortman J."/>
            <person name="Nusbaum C."/>
            <person name="Birren B."/>
        </authorList>
    </citation>
    <scope>NUCLEOTIDE SEQUENCE [LARGE SCALE GENOMIC DNA]</scope>
    <source>
        <strain evidence="3">H-22</strain>
    </source>
</reference>
<evidence type="ECO:0000313" key="3">
    <source>
        <dbReference type="EMBL" id="EMB30754.1"/>
    </source>
</evidence>
<proteinExistence type="inferred from homology"/>
<dbReference type="InterPro" id="IPR016440">
    <property type="entry name" value="Rubredoxin-O_OxRdtase"/>
</dbReference>
<dbReference type="Pfam" id="PF19583">
    <property type="entry name" value="ODP"/>
    <property type="match status" value="1"/>
</dbReference>
<dbReference type="InterPro" id="IPR036866">
    <property type="entry name" value="RibonucZ/Hydroxyglut_hydro"/>
</dbReference>
<dbReference type="RefSeq" id="WP_002685965.1">
    <property type="nucleotide sequence ID" value="NZ_CM001795.1"/>
</dbReference>
<dbReference type="PATRIC" id="fig|999432.5.peg.2534"/>
<dbReference type="Proteomes" id="UP000011705">
    <property type="component" value="Chromosome"/>
</dbReference>
<evidence type="ECO:0000256" key="1">
    <source>
        <dbReference type="ARBA" id="ARBA00007121"/>
    </source>
</evidence>
<dbReference type="CDD" id="cd07709">
    <property type="entry name" value="flavodiiron_proteins_MBL-fold"/>
    <property type="match status" value="1"/>
</dbReference>
<sequence length="408" mass="46339">MEAKKLTESVYCIHADIHDRTARFEGIWLLPHGVSINSYVVKGEKTALIDIVKDWDGSVDSYRKQLESIGLSFSSFDYVILNHLEPDHADLINLVKEENPKAEILASAKGAALVKNFFKINEGVRAVKDGEVLDLGGGKKLVFYETPNIHWPETMMTYDPDDKILFSCDAFGSYGCIGEKIFDDQHTEDELKFFENEALRYYANIVASFSSFVNKGIEKLAALELKFICPSHGLLWRGNPSRIVNLYKKFADYNTGTGSGLEKTICIIWGSMYGYTKAGLDAVIEGIDEEGVPYSIYRIPDTDATFILGEAYRSAGLLLAMPTYEYKMFPPMAHILDLFERKHFINKKVFRIGSWGWVGGAKKEYEEKIEKFKWTNIESHEWQGKLSDEDKRILKERGRELARAVKNG</sequence>
<dbReference type="InterPro" id="IPR008254">
    <property type="entry name" value="Flavodoxin/NO_synth"/>
</dbReference>
<comment type="similarity">
    <text evidence="1">In the N-terminal section; belongs to the zinc metallo-hydrolase group 3 family.</text>
</comment>